<dbReference type="Gene3D" id="3.60.40.10">
    <property type="entry name" value="PPM-type phosphatase domain"/>
    <property type="match status" value="1"/>
</dbReference>
<dbReference type="GO" id="GO:0004722">
    <property type="term" value="F:protein serine/threonine phosphatase activity"/>
    <property type="evidence" value="ECO:0007669"/>
    <property type="project" value="InterPro"/>
</dbReference>
<keyword evidence="4" id="KW-1185">Reference proteome</keyword>
<dbReference type="OrthoDB" id="9801841at2"/>
<dbReference type="CDD" id="cd00143">
    <property type="entry name" value="PP2Cc"/>
    <property type="match status" value="1"/>
</dbReference>
<dbReference type="PROSITE" id="PS51746">
    <property type="entry name" value="PPM_2"/>
    <property type="match status" value="1"/>
</dbReference>
<evidence type="ECO:0000313" key="4">
    <source>
        <dbReference type="Proteomes" id="UP000317722"/>
    </source>
</evidence>
<dbReference type="PANTHER" id="PTHR47992">
    <property type="entry name" value="PROTEIN PHOSPHATASE"/>
    <property type="match status" value="1"/>
</dbReference>
<gene>
    <name evidence="3" type="ORF">EAH86_09995</name>
</gene>
<dbReference type="Proteomes" id="UP000317722">
    <property type="component" value="Unassembled WGS sequence"/>
</dbReference>
<feature type="region of interest" description="Disordered" evidence="1">
    <location>
        <begin position="243"/>
        <end position="262"/>
    </location>
</feature>
<dbReference type="InterPro" id="IPR015655">
    <property type="entry name" value="PP2C"/>
</dbReference>
<dbReference type="Pfam" id="PF13672">
    <property type="entry name" value="PP2C_2"/>
    <property type="match status" value="1"/>
</dbReference>
<dbReference type="InterPro" id="IPR001932">
    <property type="entry name" value="PPM-type_phosphatase-like_dom"/>
</dbReference>
<dbReference type="SUPFAM" id="SSF81606">
    <property type="entry name" value="PP2C-like"/>
    <property type="match status" value="1"/>
</dbReference>
<dbReference type="SMART" id="SM00332">
    <property type="entry name" value="PP2Cc"/>
    <property type="match status" value="1"/>
</dbReference>
<feature type="domain" description="PPM-type phosphatase" evidence="2">
    <location>
        <begin position="4"/>
        <end position="237"/>
    </location>
</feature>
<dbReference type="AlphaFoldDB" id="A0A502CWV0"/>
<proteinExistence type="predicted"/>
<comment type="caution">
    <text evidence="3">The sequence shown here is derived from an EMBL/GenBank/DDBJ whole genome shotgun (WGS) entry which is preliminary data.</text>
</comment>
<sequence>MTVRAGAATDVGRVRQHNEDSILADRTVFVVADGMGGHAAGEVASGIVTATLGELASAPTRRREDLVDALALANRRILESVAKHPEQTGMGTTAAGLAVVTAGGSDHWAVFNVGDSRVYRFLDGQLRLVTVDHSEVRELIDAGLITEEESARHPLRNVVTRSMGSESLPTPDIWVFPPHAGERFVICSDGLSNELSTDRIREIVATHDDPQVCAEALVSAGVESGGRDNVSVIVVALDSGDDDLDDIDTAPRGSAAAAGGPG</sequence>
<dbReference type="EMBL" id="RCZM01000003">
    <property type="protein sequence ID" value="TPG17398.1"/>
    <property type="molecule type" value="Genomic_DNA"/>
</dbReference>
<accession>A0A502CWV0</accession>
<dbReference type="SMART" id="SM00331">
    <property type="entry name" value="PP2C_SIG"/>
    <property type="match status" value="1"/>
</dbReference>
<reference evidence="3 4" key="1">
    <citation type="journal article" date="2019" name="Environ. Microbiol.">
        <title>Species interactions and distinct microbial communities in high Arctic permafrost affected cryosols are associated with the CH4 and CO2 gas fluxes.</title>
        <authorList>
            <person name="Altshuler I."/>
            <person name="Hamel J."/>
            <person name="Turney S."/>
            <person name="Magnuson E."/>
            <person name="Levesque R."/>
            <person name="Greer C."/>
            <person name="Whyte L.G."/>
        </authorList>
    </citation>
    <scope>NUCLEOTIDE SEQUENCE [LARGE SCALE GENOMIC DNA]</scope>
    <source>
        <strain evidence="3 4">S9.3A</strain>
    </source>
</reference>
<protein>
    <submittedName>
        <fullName evidence="3">Serine/threonine-protein phosphatase</fullName>
    </submittedName>
</protein>
<evidence type="ECO:0000256" key="1">
    <source>
        <dbReference type="SAM" id="MobiDB-lite"/>
    </source>
</evidence>
<evidence type="ECO:0000313" key="3">
    <source>
        <dbReference type="EMBL" id="TPG17398.1"/>
    </source>
</evidence>
<dbReference type="InterPro" id="IPR036457">
    <property type="entry name" value="PPM-type-like_dom_sf"/>
</dbReference>
<feature type="compositionally biased region" description="Low complexity" evidence="1">
    <location>
        <begin position="250"/>
        <end position="262"/>
    </location>
</feature>
<evidence type="ECO:0000259" key="2">
    <source>
        <dbReference type="PROSITE" id="PS51746"/>
    </source>
</evidence>
<organism evidence="3 4">
    <name type="scientific">Pedococcus bigeumensis</name>
    <dbReference type="NCBI Taxonomy" id="433644"/>
    <lineage>
        <taxon>Bacteria</taxon>
        <taxon>Bacillati</taxon>
        <taxon>Actinomycetota</taxon>
        <taxon>Actinomycetes</taxon>
        <taxon>Micrococcales</taxon>
        <taxon>Intrasporangiaceae</taxon>
        <taxon>Pedococcus</taxon>
    </lineage>
</organism>
<name>A0A502CWV0_9MICO</name>